<feature type="region of interest" description="Disordered" evidence="1">
    <location>
        <begin position="86"/>
        <end position="128"/>
    </location>
</feature>
<reference evidence="2" key="1">
    <citation type="submission" date="2023-03" db="EMBL/GenBank/DDBJ databases">
        <title>Massive genome expansion in bonnet fungi (Mycena s.s.) driven by repeated elements and novel gene families across ecological guilds.</title>
        <authorList>
            <consortium name="Lawrence Berkeley National Laboratory"/>
            <person name="Harder C.B."/>
            <person name="Miyauchi S."/>
            <person name="Viragh M."/>
            <person name="Kuo A."/>
            <person name="Thoen E."/>
            <person name="Andreopoulos B."/>
            <person name="Lu D."/>
            <person name="Skrede I."/>
            <person name="Drula E."/>
            <person name="Henrissat B."/>
            <person name="Morin E."/>
            <person name="Kohler A."/>
            <person name="Barry K."/>
            <person name="LaButti K."/>
            <person name="Morin E."/>
            <person name="Salamov A."/>
            <person name="Lipzen A."/>
            <person name="Mereny Z."/>
            <person name="Hegedus B."/>
            <person name="Baldrian P."/>
            <person name="Stursova M."/>
            <person name="Weitz H."/>
            <person name="Taylor A."/>
            <person name="Grigoriev I.V."/>
            <person name="Nagy L.G."/>
            <person name="Martin F."/>
            <person name="Kauserud H."/>
        </authorList>
    </citation>
    <scope>NUCLEOTIDE SEQUENCE</scope>
    <source>
        <strain evidence="2">CBHHK067</strain>
    </source>
</reference>
<name>A0AAD7DWQ7_MYCRO</name>
<feature type="compositionally biased region" description="Polar residues" evidence="1">
    <location>
        <begin position="211"/>
        <end position="247"/>
    </location>
</feature>
<comment type="caution">
    <text evidence="2">The sequence shown here is derived from an EMBL/GenBank/DDBJ whole genome shotgun (WGS) entry which is preliminary data.</text>
</comment>
<organism evidence="2 3">
    <name type="scientific">Mycena rosella</name>
    <name type="common">Pink bonnet</name>
    <name type="synonym">Agaricus rosellus</name>
    <dbReference type="NCBI Taxonomy" id="1033263"/>
    <lineage>
        <taxon>Eukaryota</taxon>
        <taxon>Fungi</taxon>
        <taxon>Dikarya</taxon>
        <taxon>Basidiomycota</taxon>
        <taxon>Agaricomycotina</taxon>
        <taxon>Agaricomycetes</taxon>
        <taxon>Agaricomycetidae</taxon>
        <taxon>Agaricales</taxon>
        <taxon>Marasmiineae</taxon>
        <taxon>Mycenaceae</taxon>
        <taxon>Mycena</taxon>
    </lineage>
</organism>
<evidence type="ECO:0000313" key="2">
    <source>
        <dbReference type="EMBL" id="KAJ7699681.1"/>
    </source>
</evidence>
<evidence type="ECO:0000313" key="3">
    <source>
        <dbReference type="Proteomes" id="UP001221757"/>
    </source>
</evidence>
<accession>A0AAD7DWQ7</accession>
<gene>
    <name evidence="2" type="ORF">B0H17DRAFT_1129278</name>
</gene>
<dbReference type="Proteomes" id="UP001221757">
    <property type="component" value="Unassembled WGS sequence"/>
</dbReference>
<feature type="region of interest" description="Disordered" evidence="1">
    <location>
        <begin position="192"/>
        <end position="247"/>
    </location>
</feature>
<evidence type="ECO:0000256" key="1">
    <source>
        <dbReference type="SAM" id="MobiDB-lite"/>
    </source>
</evidence>
<keyword evidence="3" id="KW-1185">Reference proteome</keyword>
<sequence length="799" mass="86755">MVSIVDYGLRFMSQSVPEVEEHVCEKSECGFQGPHAGWVPSKQLPTSPGYTSPTAGYTVLSSAFRRELASRLLLPNEDERRSWRLSLGPDSQEDSNEDRSLHSGGRTGVSTQTSAETKPELVQDDPTTTTRVAQWASCARMPANCRCMTVAQNYGLAFSFRFASSFKTSFHIFKKILKKGNLVKRAQGVECAGRSSAGAPPGSVSADLPTGPTTCTKTLSANGENRSVESRASGQTPANRGCSSDGGSTLSMPALQTVLPSVSSASGIEGTRSASTAPLDTSNCSVYFGMLLRAASTCAAFNLAANSETPSASQGQVEVLAQIREATVDVLENLSFTSLVNPPSSTLGSAVRLSAEDYDSITVALFANCGHARIFVSLAQEIEVYDEDLSSLLLRYHPVYNPLTDDGPLLPYGAVDGDLPGKTSKEIMLLRDVVITSMGLDKVYMLGAYHLERLAQLTLAIHQVLSGLYEFLDTLHSSLQFRLTQAVQHIKRQFNTIKHICNQELDVMSSVDSTRSSLLVRPNYRVQAYDSLVWEQYVEKFTDGSRLVFYKDPELEHAAALTLPFSPKPEGATSPEIPEKTAANKVFFDSGAQCSAHFIPTVPMPTSLSSVGRGPVSILPGMELMPQWPADITPAHQQAFNPGMSIGDATRARSTPSALQELGKAEPIEACRRMERPLLEEVEVEDPQMEGILPSAECSLEVEEWQANCKLNLQLVPKCDGYSKTAISYVCKISELVRLSPQMVVDLGAFTPLKFTGRAEMWWDPPLYHSGVSRPELDLPPSGDPSTFPQRQLASRVAL</sequence>
<proteinExistence type="predicted"/>
<dbReference type="AlphaFoldDB" id="A0AAD7DWQ7"/>
<dbReference type="EMBL" id="JARKIE010000022">
    <property type="protein sequence ID" value="KAJ7699681.1"/>
    <property type="molecule type" value="Genomic_DNA"/>
</dbReference>
<protein>
    <submittedName>
        <fullName evidence="2">Uncharacterized protein</fullName>
    </submittedName>
</protein>
<feature type="compositionally biased region" description="Low complexity" evidence="1">
    <location>
        <begin position="192"/>
        <end position="206"/>
    </location>
</feature>